<dbReference type="AlphaFoldDB" id="A0A9P4V4Q9"/>
<dbReference type="EMBL" id="ML996134">
    <property type="protein sequence ID" value="KAF2735600.1"/>
    <property type="molecule type" value="Genomic_DNA"/>
</dbReference>
<name>A0A9P4V4Q9_9PLEO</name>
<keyword evidence="1" id="KW-0677">Repeat</keyword>
<organism evidence="3 4">
    <name type="scientific">Polyplosphaeria fusca</name>
    <dbReference type="NCBI Taxonomy" id="682080"/>
    <lineage>
        <taxon>Eukaryota</taxon>
        <taxon>Fungi</taxon>
        <taxon>Dikarya</taxon>
        <taxon>Ascomycota</taxon>
        <taxon>Pezizomycotina</taxon>
        <taxon>Dothideomycetes</taxon>
        <taxon>Pleosporomycetidae</taxon>
        <taxon>Pleosporales</taxon>
        <taxon>Tetraplosphaeriaceae</taxon>
        <taxon>Polyplosphaeria</taxon>
    </lineage>
</organism>
<dbReference type="InterPro" id="IPR056884">
    <property type="entry name" value="NPHP3-like_N"/>
</dbReference>
<evidence type="ECO:0000256" key="1">
    <source>
        <dbReference type="ARBA" id="ARBA00022737"/>
    </source>
</evidence>
<dbReference type="OrthoDB" id="674604at2759"/>
<evidence type="ECO:0000313" key="3">
    <source>
        <dbReference type="EMBL" id="KAF2735600.1"/>
    </source>
</evidence>
<gene>
    <name evidence="3" type="ORF">EJ04DRAFT_396574</name>
</gene>
<accession>A0A9P4V4Q9</accession>
<evidence type="ECO:0000259" key="2">
    <source>
        <dbReference type="Pfam" id="PF24883"/>
    </source>
</evidence>
<dbReference type="Proteomes" id="UP000799444">
    <property type="component" value="Unassembled WGS sequence"/>
</dbReference>
<feature type="domain" description="Nephrocystin 3-like N-terminal" evidence="2">
    <location>
        <begin position="2"/>
        <end position="80"/>
    </location>
</feature>
<protein>
    <recommendedName>
        <fullName evidence="2">Nephrocystin 3-like N-terminal domain-containing protein</fullName>
    </recommendedName>
</protein>
<keyword evidence="4" id="KW-1185">Reference proteome</keyword>
<proteinExistence type="predicted"/>
<reference evidence="3" key="1">
    <citation type="journal article" date="2020" name="Stud. Mycol.">
        <title>101 Dothideomycetes genomes: a test case for predicting lifestyles and emergence of pathogens.</title>
        <authorList>
            <person name="Haridas S."/>
            <person name="Albert R."/>
            <person name="Binder M."/>
            <person name="Bloem J."/>
            <person name="Labutti K."/>
            <person name="Salamov A."/>
            <person name="Andreopoulos B."/>
            <person name="Baker S."/>
            <person name="Barry K."/>
            <person name="Bills G."/>
            <person name="Bluhm B."/>
            <person name="Cannon C."/>
            <person name="Castanera R."/>
            <person name="Culley D."/>
            <person name="Daum C."/>
            <person name="Ezra D."/>
            <person name="Gonzalez J."/>
            <person name="Henrissat B."/>
            <person name="Kuo A."/>
            <person name="Liang C."/>
            <person name="Lipzen A."/>
            <person name="Lutzoni F."/>
            <person name="Magnuson J."/>
            <person name="Mondo S."/>
            <person name="Nolan M."/>
            <person name="Ohm R."/>
            <person name="Pangilinan J."/>
            <person name="Park H.-J."/>
            <person name="Ramirez L."/>
            <person name="Alfaro M."/>
            <person name="Sun H."/>
            <person name="Tritt A."/>
            <person name="Yoshinaga Y."/>
            <person name="Zwiers L.-H."/>
            <person name="Turgeon B."/>
            <person name="Goodwin S."/>
            <person name="Spatafora J."/>
            <person name="Crous P."/>
            <person name="Grigoriev I."/>
        </authorList>
    </citation>
    <scope>NUCLEOTIDE SEQUENCE</scope>
    <source>
        <strain evidence="3">CBS 125425</strain>
    </source>
</reference>
<feature type="non-terminal residue" evidence="3">
    <location>
        <position position="1"/>
    </location>
</feature>
<evidence type="ECO:0000313" key="4">
    <source>
        <dbReference type="Proteomes" id="UP000799444"/>
    </source>
</evidence>
<dbReference type="Pfam" id="PF24883">
    <property type="entry name" value="NPHP3_N"/>
    <property type="match status" value="1"/>
</dbReference>
<sequence length="80" mass="8653">LAGTGKSTITRTVARLYYDRRRLAASFFLSRGGNVGNAGKFVTSIAVQLAHSVPASREHICAAVAERGDVTSLSMRDQWQ</sequence>
<comment type="caution">
    <text evidence="3">The sequence shown here is derived from an EMBL/GenBank/DDBJ whole genome shotgun (WGS) entry which is preliminary data.</text>
</comment>
<feature type="non-terminal residue" evidence="3">
    <location>
        <position position="80"/>
    </location>
</feature>